<feature type="compositionally biased region" description="Basic and acidic residues" evidence="1">
    <location>
        <begin position="31"/>
        <end position="48"/>
    </location>
</feature>
<sequence>MPYRVTTDLLMRIAGPFTHLKDRACSGTARLPREKEPREDPSESEAMRRLPSSPQESELSPSKPKHF</sequence>
<keyword evidence="3" id="KW-1185">Reference proteome</keyword>
<name>A0ABQ1QG62_9BACI</name>
<feature type="region of interest" description="Disordered" evidence="1">
    <location>
        <begin position="24"/>
        <end position="67"/>
    </location>
</feature>
<evidence type="ECO:0000313" key="2">
    <source>
        <dbReference type="EMBL" id="GGD26366.1"/>
    </source>
</evidence>
<comment type="caution">
    <text evidence="2">The sequence shown here is derived from an EMBL/GenBank/DDBJ whole genome shotgun (WGS) entry which is preliminary data.</text>
</comment>
<proteinExistence type="predicted"/>
<accession>A0ABQ1QG62</accession>
<evidence type="ECO:0000256" key="1">
    <source>
        <dbReference type="SAM" id="MobiDB-lite"/>
    </source>
</evidence>
<dbReference type="EMBL" id="BMIN01000022">
    <property type="protein sequence ID" value="GGD26366.1"/>
    <property type="molecule type" value="Genomic_DNA"/>
</dbReference>
<protein>
    <submittedName>
        <fullName evidence="2">Uncharacterized protein</fullName>
    </submittedName>
</protein>
<gene>
    <name evidence="2" type="ORF">GCM10011389_37330</name>
</gene>
<dbReference type="Proteomes" id="UP000642571">
    <property type="component" value="Unassembled WGS sequence"/>
</dbReference>
<feature type="compositionally biased region" description="Low complexity" evidence="1">
    <location>
        <begin position="50"/>
        <end position="67"/>
    </location>
</feature>
<reference evidence="3" key="1">
    <citation type="journal article" date="2019" name="Int. J. Syst. Evol. Microbiol.">
        <title>The Global Catalogue of Microorganisms (GCM) 10K type strain sequencing project: providing services to taxonomists for standard genome sequencing and annotation.</title>
        <authorList>
            <consortium name="The Broad Institute Genomics Platform"/>
            <consortium name="The Broad Institute Genome Sequencing Center for Infectious Disease"/>
            <person name="Wu L."/>
            <person name="Ma J."/>
        </authorList>
    </citation>
    <scope>NUCLEOTIDE SEQUENCE [LARGE SCALE GENOMIC DNA]</scope>
    <source>
        <strain evidence="3">CGMCC 1.15353</strain>
    </source>
</reference>
<organism evidence="2 3">
    <name type="scientific">Pontibacillus salipaludis</name>
    <dbReference type="NCBI Taxonomy" id="1697394"/>
    <lineage>
        <taxon>Bacteria</taxon>
        <taxon>Bacillati</taxon>
        <taxon>Bacillota</taxon>
        <taxon>Bacilli</taxon>
        <taxon>Bacillales</taxon>
        <taxon>Bacillaceae</taxon>
        <taxon>Pontibacillus</taxon>
    </lineage>
</organism>
<evidence type="ECO:0000313" key="3">
    <source>
        <dbReference type="Proteomes" id="UP000642571"/>
    </source>
</evidence>